<dbReference type="EMBL" id="AYZL01000019">
    <property type="protein sequence ID" value="KRN04045.1"/>
    <property type="molecule type" value="Genomic_DNA"/>
</dbReference>
<evidence type="ECO:0000313" key="2">
    <source>
        <dbReference type="Proteomes" id="UP000051378"/>
    </source>
</evidence>
<proteinExistence type="predicted"/>
<accession>A0A0R2DV07</accession>
<comment type="caution">
    <text evidence="1">The sequence shown here is derived from an EMBL/GenBank/DDBJ whole genome shotgun (WGS) entry which is preliminary data.</text>
</comment>
<dbReference type="Proteomes" id="UP000051378">
    <property type="component" value="Unassembled WGS sequence"/>
</dbReference>
<dbReference type="AlphaFoldDB" id="A0A0R2DV07"/>
<organism evidence="1 2">
    <name type="scientific">Holzapfeliella floricola DSM 23037 = JCM 16512</name>
    <dbReference type="NCBI Taxonomy" id="1423744"/>
    <lineage>
        <taxon>Bacteria</taxon>
        <taxon>Bacillati</taxon>
        <taxon>Bacillota</taxon>
        <taxon>Bacilli</taxon>
        <taxon>Lactobacillales</taxon>
        <taxon>Lactobacillaceae</taxon>
        <taxon>Holzapfeliella</taxon>
    </lineage>
</organism>
<evidence type="ECO:0008006" key="3">
    <source>
        <dbReference type="Google" id="ProtNLM"/>
    </source>
</evidence>
<gene>
    <name evidence="1" type="ORF">FC86_GL000575</name>
</gene>
<dbReference type="RefSeq" id="WP_056974793.1">
    <property type="nucleotide sequence ID" value="NZ_AYZL01000019.1"/>
</dbReference>
<keyword evidence="2" id="KW-1185">Reference proteome</keyword>
<protein>
    <recommendedName>
        <fullName evidence="3">YjcQ protein</fullName>
    </recommendedName>
</protein>
<dbReference type="PATRIC" id="fig|1423744.4.peg.592"/>
<reference evidence="1 2" key="1">
    <citation type="journal article" date="2015" name="Genome Announc.">
        <title>Expanding the biotechnology potential of lactobacilli through comparative genomics of 213 strains and associated genera.</title>
        <authorList>
            <person name="Sun Z."/>
            <person name="Harris H.M."/>
            <person name="McCann A."/>
            <person name="Guo C."/>
            <person name="Argimon S."/>
            <person name="Zhang W."/>
            <person name="Yang X."/>
            <person name="Jeffery I.B."/>
            <person name="Cooney J.C."/>
            <person name="Kagawa T.F."/>
            <person name="Liu W."/>
            <person name="Song Y."/>
            <person name="Salvetti E."/>
            <person name="Wrobel A."/>
            <person name="Rasinkangas P."/>
            <person name="Parkhill J."/>
            <person name="Rea M.C."/>
            <person name="O'Sullivan O."/>
            <person name="Ritari J."/>
            <person name="Douillard F.P."/>
            <person name="Paul Ross R."/>
            <person name="Yang R."/>
            <person name="Briner A.E."/>
            <person name="Felis G.E."/>
            <person name="de Vos W.M."/>
            <person name="Barrangou R."/>
            <person name="Klaenhammer T.R."/>
            <person name="Caufield P.W."/>
            <person name="Cui Y."/>
            <person name="Zhang H."/>
            <person name="O'Toole P.W."/>
        </authorList>
    </citation>
    <scope>NUCLEOTIDE SEQUENCE [LARGE SCALE GENOMIC DNA]</scope>
    <source>
        <strain evidence="1 2">DSM 23037</strain>
    </source>
</reference>
<evidence type="ECO:0000313" key="1">
    <source>
        <dbReference type="EMBL" id="KRN04045.1"/>
    </source>
</evidence>
<sequence>MTSERLETLLMVYIYNEMNRKGFVNRKDLEKFEEENGVNFDQIKEALDDFKERNFVKINIRQKPNSDYFSLLIDKINAEGLHFLNSRVQETR</sequence>
<name>A0A0R2DV07_9LACO</name>